<dbReference type="SUPFAM" id="SSF49464">
    <property type="entry name" value="Carboxypeptidase regulatory domain-like"/>
    <property type="match status" value="1"/>
</dbReference>
<gene>
    <name evidence="1" type="ORF">NCTC11179_00046</name>
</gene>
<dbReference type="Pfam" id="PF18939">
    <property type="entry name" value="DUF5686"/>
    <property type="match status" value="1"/>
</dbReference>
<evidence type="ECO:0000313" key="1">
    <source>
        <dbReference type="EMBL" id="STZ26531.1"/>
    </source>
</evidence>
<dbReference type="InterPro" id="IPR008969">
    <property type="entry name" value="CarboxyPept-like_regulatory"/>
</dbReference>
<sequence length="826" mass="95953">MYKNVLQLGLSLISLLVFLLGNLGYGQTITGRITNEQEVPLAHCLVFIPGTVNQTRTDEAGYFTINWDSKQPIFIQKEGYENERIKYKNQTDSLIIPLTPLDKRNILYTDQQDVYASYLLSLVYDHFKERTNNYQVSYYAKGDLQLNTQRSSYLGQKRKDLDPALDIDSEQAGNFIYLSEINSDLDYRNKIISKETVHALQERGSAKDLLFLTGTDNDFNIFSSEISKRINVVSPLLPYANTYYFFDIISEDQVGDDTIYRVYFTPKRDREPIMEGYIEFTSKNWQVLSFYAKMQGNNVNAKNINNLQIKQTYTYSPTLDAHVKAAQTLVFDGRFIVFDFIGKFESSFTNYTEKPAHLMENKTNEYLTFTANYNTNAEDKLAAVRPFHLLESEKKYFDQKSIFLTDNTKVILDSIDKRTNNFTVFKLIKGYKYVNSYKNTTYSYHGLLSTFAFNAVQGFNITSGIDYTKLRADNAATSYGVNVSYGFSENKFRFSGYASHVFNQQDYRTLRLEAGEAIEQFNQDDPIKKPINSFASAWFGKNYAKYFQKKFIALHYSQYAWTNFKFDGRLEYAYRDNLYNNIQNPPFVPTLDFTSNNPLNPSDFDSPTFKPNGVTKLHVNVQVVFDQKTISYPNKKQYIQQSKYPILEIHLEKALNTTDRNFSYTFGSIATKYQNNIGNIGELYTGISIGQFFEQNQIPFTDYKHFNGNQTFIGSTPIYNKQFNLLPYYSYSTNKSYVEFHLEHDFRGYLLNKIPLLNKTRYSFIVGFHLLQTSDQPTYKEFSIGLNNFGFKKFRPFRIDYFTSFSDRKTNHGIVLGIKVLDLIQK</sequence>
<protein>
    <recommendedName>
        <fullName evidence="3">TonB-linked outer membrane protein, SusC/RagA family</fullName>
    </recommendedName>
</protein>
<dbReference type="AlphaFoldDB" id="A0A378RJS1"/>
<dbReference type="InterPro" id="IPR043741">
    <property type="entry name" value="DUF5686"/>
</dbReference>
<dbReference type="EMBL" id="UGQL01000001">
    <property type="protein sequence ID" value="STZ26531.1"/>
    <property type="molecule type" value="Genomic_DNA"/>
</dbReference>
<reference evidence="1 2" key="1">
    <citation type="submission" date="2018-06" db="EMBL/GenBank/DDBJ databases">
        <authorList>
            <consortium name="Pathogen Informatics"/>
            <person name="Doyle S."/>
        </authorList>
    </citation>
    <scope>NUCLEOTIDE SEQUENCE [LARGE SCALE GENOMIC DNA]</scope>
    <source>
        <strain evidence="1 2">NCTC11179</strain>
    </source>
</reference>
<name>A0A378RJS1_MYROD</name>
<dbReference type="RefSeq" id="WP_115089663.1">
    <property type="nucleotide sequence ID" value="NZ_CP068107.1"/>
</dbReference>
<dbReference type="Proteomes" id="UP000255024">
    <property type="component" value="Unassembled WGS sequence"/>
</dbReference>
<evidence type="ECO:0008006" key="3">
    <source>
        <dbReference type="Google" id="ProtNLM"/>
    </source>
</evidence>
<accession>A0A378RJS1</accession>
<evidence type="ECO:0000313" key="2">
    <source>
        <dbReference type="Proteomes" id="UP000255024"/>
    </source>
</evidence>
<proteinExistence type="predicted"/>
<keyword evidence="2" id="KW-1185">Reference proteome</keyword>
<organism evidence="1 2">
    <name type="scientific">Myroides odoratus</name>
    <name type="common">Flavobacterium odoratum</name>
    <dbReference type="NCBI Taxonomy" id="256"/>
    <lineage>
        <taxon>Bacteria</taxon>
        <taxon>Pseudomonadati</taxon>
        <taxon>Bacteroidota</taxon>
        <taxon>Flavobacteriia</taxon>
        <taxon>Flavobacteriales</taxon>
        <taxon>Flavobacteriaceae</taxon>
        <taxon>Myroides</taxon>
    </lineage>
</organism>